<organism evidence="2 3">
    <name type="scientific">Phytophthora megakarya</name>
    <dbReference type="NCBI Taxonomy" id="4795"/>
    <lineage>
        <taxon>Eukaryota</taxon>
        <taxon>Sar</taxon>
        <taxon>Stramenopiles</taxon>
        <taxon>Oomycota</taxon>
        <taxon>Peronosporomycetes</taxon>
        <taxon>Peronosporales</taxon>
        <taxon>Peronosporaceae</taxon>
        <taxon>Phytophthora</taxon>
    </lineage>
</organism>
<evidence type="ECO:0000313" key="3">
    <source>
        <dbReference type="Proteomes" id="UP000198211"/>
    </source>
</evidence>
<gene>
    <name evidence="2" type="ORF">PHMEG_00030782</name>
</gene>
<feature type="chain" id="PRO_5012104123" description="RxLR effector protein" evidence="1">
    <location>
        <begin position="21"/>
        <end position="181"/>
    </location>
</feature>
<proteinExistence type="predicted"/>
<dbReference type="AlphaFoldDB" id="A0A225UZG2"/>
<comment type="caution">
    <text evidence="2">The sequence shown here is derived from an EMBL/GenBank/DDBJ whole genome shotgun (WGS) entry which is preliminary data.</text>
</comment>
<feature type="signal peptide" evidence="1">
    <location>
        <begin position="1"/>
        <end position="20"/>
    </location>
</feature>
<accession>A0A225UZG2</accession>
<dbReference type="EMBL" id="NBNE01009392">
    <property type="protein sequence ID" value="OWY98451.1"/>
    <property type="molecule type" value="Genomic_DNA"/>
</dbReference>
<dbReference type="Proteomes" id="UP000198211">
    <property type="component" value="Unassembled WGS sequence"/>
</dbReference>
<keyword evidence="1" id="KW-0732">Signal</keyword>
<protein>
    <recommendedName>
        <fullName evidence="4">RxLR effector protein</fullName>
    </recommendedName>
</protein>
<reference evidence="3" key="1">
    <citation type="submission" date="2017-03" db="EMBL/GenBank/DDBJ databases">
        <title>Phytopthora megakarya and P. palmivora, two closely related causual agents of cacao black pod achieved similar genome size and gene model numbers by different mechanisms.</title>
        <authorList>
            <person name="Ali S."/>
            <person name="Shao J."/>
            <person name="Larry D.J."/>
            <person name="Kronmiller B."/>
            <person name="Shen D."/>
            <person name="Strem M.D."/>
            <person name="Melnick R.L."/>
            <person name="Guiltinan M.J."/>
            <person name="Tyler B.M."/>
            <person name="Meinhardt L.W."/>
            <person name="Bailey B.A."/>
        </authorList>
    </citation>
    <scope>NUCLEOTIDE SEQUENCE [LARGE SCALE GENOMIC DNA]</scope>
    <source>
        <strain evidence="3">zdho120</strain>
    </source>
</reference>
<keyword evidence="3" id="KW-1185">Reference proteome</keyword>
<evidence type="ECO:0000313" key="2">
    <source>
        <dbReference type="EMBL" id="OWY98451.1"/>
    </source>
</evidence>
<evidence type="ECO:0008006" key="4">
    <source>
        <dbReference type="Google" id="ProtNLM"/>
    </source>
</evidence>
<sequence>MTMGLCHIVLAIGIAPLVDTLSTGIFAESDATSSHLTLSFVFGNNITQEYVIKALGFDKLSPTALEANKNGKTFLVYWLLMHDNSLNAEYLSTKNIVKKLKELENLSPSNQTKMKSKDSLDTAQLKTKVLFMKLLELEDLQRAQLVASDKYQTYKYLYGLIKQEKIDEYKSKLLKRLTPRL</sequence>
<name>A0A225UZG2_9STRA</name>
<evidence type="ECO:0000256" key="1">
    <source>
        <dbReference type="SAM" id="SignalP"/>
    </source>
</evidence>